<protein>
    <recommendedName>
        <fullName evidence="5">BZIP domain-containing protein</fullName>
    </recommendedName>
</protein>
<dbReference type="AlphaFoldDB" id="A0AAN7B750"/>
<dbReference type="GO" id="GO:0003700">
    <property type="term" value="F:DNA-binding transcription factor activity"/>
    <property type="evidence" value="ECO:0007669"/>
    <property type="project" value="InterPro"/>
</dbReference>
<feature type="compositionally biased region" description="Basic and acidic residues" evidence="2">
    <location>
        <begin position="93"/>
        <end position="106"/>
    </location>
</feature>
<dbReference type="EMBL" id="MU858121">
    <property type="protein sequence ID" value="KAK4212784.1"/>
    <property type="molecule type" value="Genomic_DNA"/>
</dbReference>
<feature type="region of interest" description="Disordered" evidence="2">
    <location>
        <begin position="29"/>
        <end position="106"/>
    </location>
</feature>
<dbReference type="PANTHER" id="PTHR40618">
    <property type="entry name" value="B-ZIP TRANSCRIPTION FACTOR (EUROFUNG)-RELATED"/>
    <property type="match status" value="1"/>
</dbReference>
<name>A0AAN7B750_9PEZI</name>
<reference evidence="3" key="2">
    <citation type="submission" date="2023-05" db="EMBL/GenBank/DDBJ databases">
        <authorList>
            <consortium name="Lawrence Berkeley National Laboratory"/>
            <person name="Steindorff A."/>
            <person name="Hensen N."/>
            <person name="Bonometti L."/>
            <person name="Westerberg I."/>
            <person name="Brannstrom I.O."/>
            <person name="Guillou S."/>
            <person name="Cros-Aarteil S."/>
            <person name="Calhoun S."/>
            <person name="Haridas S."/>
            <person name="Kuo A."/>
            <person name="Mondo S."/>
            <person name="Pangilinan J."/>
            <person name="Riley R."/>
            <person name="Labutti K."/>
            <person name="Andreopoulos B."/>
            <person name="Lipzen A."/>
            <person name="Chen C."/>
            <person name="Yanf M."/>
            <person name="Daum C."/>
            <person name="Ng V."/>
            <person name="Clum A."/>
            <person name="Ohm R."/>
            <person name="Martin F."/>
            <person name="Silar P."/>
            <person name="Natvig D."/>
            <person name="Lalanne C."/>
            <person name="Gautier V."/>
            <person name="Ament-Velasquez S.L."/>
            <person name="Kruys A."/>
            <person name="Hutchinson M.I."/>
            <person name="Powell A.J."/>
            <person name="Barry K."/>
            <person name="Miller A.N."/>
            <person name="Grigoriev I.V."/>
            <person name="Debuchy R."/>
            <person name="Gladieux P."/>
            <person name="Thoren M.H."/>
            <person name="Johannesson H."/>
        </authorList>
    </citation>
    <scope>NUCLEOTIDE SEQUENCE</scope>
    <source>
        <strain evidence="3">PSN293</strain>
    </source>
</reference>
<feature type="coiled-coil region" evidence="1">
    <location>
        <begin position="118"/>
        <end position="145"/>
    </location>
</feature>
<dbReference type="CDD" id="cd14688">
    <property type="entry name" value="bZIP_YAP"/>
    <property type="match status" value="1"/>
</dbReference>
<organism evidence="3 4">
    <name type="scientific">Rhypophila decipiens</name>
    <dbReference type="NCBI Taxonomy" id="261697"/>
    <lineage>
        <taxon>Eukaryota</taxon>
        <taxon>Fungi</taxon>
        <taxon>Dikarya</taxon>
        <taxon>Ascomycota</taxon>
        <taxon>Pezizomycotina</taxon>
        <taxon>Sordariomycetes</taxon>
        <taxon>Sordariomycetidae</taxon>
        <taxon>Sordariales</taxon>
        <taxon>Naviculisporaceae</taxon>
        <taxon>Rhypophila</taxon>
    </lineage>
</organism>
<accession>A0AAN7B750</accession>
<evidence type="ECO:0000256" key="2">
    <source>
        <dbReference type="SAM" id="MobiDB-lite"/>
    </source>
</evidence>
<gene>
    <name evidence="3" type="ORF">QBC37DRAFT_287403</name>
</gene>
<proteinExistence type="predicted"/>
<keyword evidence="1" id="KW-0175">Coiled coil</keyword>
<dbReference type="SUPFAM" id="SSF57959">
    <property type="entry name" value="Leucine zipper domain"/>
    <property type="match status" value="1"/>
</dbReference>
<feature type="region of interest" description="Disordered" evidence="2">
    <location>
        <begin position="186"/>
        <end position="229"/>
    </location>
</feature>
<dbReference type="Gene3D" id="1.20.5.170">
    <property type="match status" value="1"/>
</dbReference>
<comment type="caution">
    <text evidence="3">The sequence shown here is derived from an EMBL/GenBank/DDBJ whole genome shotgun (WGS) entry which is preliminary data.</text>
</comment>
<dbReference type="PANTHER" id="PTHR40618:SF1">
    <property type="entry name" value="B-ZIP TRANSCRIPTION FACTOR (EUROFUNG)"/>
    <property type="match status" value="1"/>
</dbReference>
<sequence length="610" mass="66671">MSALRSGRGYTQKSGGGDLAILSAETYVDPGLSFFPSPPASSTHRNNKKTSSSSTDNGSQMEGTSRKRLKRTSPEDGDGEGDEEEKKRSRGRPRLDIKDETAADRRRTQIRLAQRAYRNRKENAIQTLERRVQELRDTNEEMSNAFMRLHDFAVNNGLVDQAPEFGRQLRATTEKFLTLARLSSEENTRFDDGESNSPKQISDGEPSPPKRNNKTPQITPPPDTSSLSSILANKGNQVYGGFIVTHEPMSDIDANIDDLFTPPTTTSMPGDYEIITQPTLDNASFPLDFSFDLSSMTNPMQTQSNLPNTGSGGGAGGYFNTYSGSLFPTLSIPTSYANQEATFGRRLQRTGIERALVLITMPNPPMKRFNRVFGFCLMLESKEAIYKRLMRGIQKTATESLNNWNFPFYNLGGAGTHTTGGDQMQQQRMGNQGTVDVMKPLNTNGGFNIGPFDADISRVGQNFLDKDLRVHPGFQTAEGNTFGGEYFDCDEVEGYLHERGVVIPPAADFINAEVETGSFENGADGGEEDGPGLVINKARSLLGGITVGSESRGGNGNGNGTANGNRKVVTVDVNLLVYELIERTVCLGRTPGIKQEDINVAFWKASQVLG</sequence>
<evidence type="ECO:0008006" key="5">
    <source>
        <dbReference type="Google" id="ProtNLM"/>
    </source>
</evidence>
<evidence type="ECO:0000256" key="1">
    <source>
        <dbReference type="SAM" id="Coils"/>
    </source>
</evidence>
<evidence type="ECO:0000313" key="3">
    <source>
        <dbReference type="EMBL" id="KAK4212784.1"/>
    </source>
</evidence>
<dbReference type="InterPro" id="IPR046347">
    <property type="entry name" value="bZIP_sf"/>
</dbReference>
<evidence type="ECO:0000313" key="4">
    <source>
        <dbReference type="Proteomes" id="UP001301769"/>
    </source>
</evidence>
<reference evidence="3" key="1">
    <citation type="journal article" date="2023" name="Mol. Phylogenet. Evol.">
        <title>Genome-scale phylogeny and comparative genomics of the fungal order Sordariales.</title>
        <authorList>
            <person name="Hensen N."/>
            <person name="Bonometti L."/>
            <person name="Westerberg I."/>
            <person name="Brannstrom I.O."/>
            <person name="Guillou S."/>
            <person name="Cros-Aarteil S."/>
            <person name="Calhoun S."/>
            <person name="Haridas S."/>
            <person name="Kuo A."/>
            <person name="Mondo S."/>
            <person name="Pangilinan J."/>
            <person name="Riley R."/>
            <person name="LaButti K."/>
            <person name="Andreopoulos B."/>
            <person name="Lipzen A."/>
            <person name="Chen C."/>
            <person name="Yan M."/>
            <person name="Daum C."/>
            <person name="Ng V."/>
            <person name="Clum A."/>
            <person name="Steindorff A."/>
            <person name="Ohm R.A."/>
            <person name="Martin F."/>
            <person name="Silar P."/>
            <person name="Natvig D.O."/>
            <person name="Lalanne C."/>
            <person name="Gautier V."/>
            <person name="Ament-Velasquez S.L."/>
            <person name="Kruys A."/>
            <person name="Hutchinson M.I."/>
            <person name="Powell A.J."/>
            <person name="Barry K."/>
            <person name="Miller A.N."/>
            <person name="Grigoriev I.V."/>
            <person name="Debuchy R."/>
            <person name="Gladieux P."/>
            <person name="Hiltunen Thoren M."/>
            <person name="Johannesson H."/>
        </authorList>
    </citation>
    <scope>NUCLEOTIDE SEQUENCE</scope>
    <source>
        <strain evidence="3">PSN293</strain>
    </source>
</reference>
<feature type="compositionally biased region" description="Low complexity" evidence="2">
    <location>
        <begin position="41"/>
        <end position="59"/>
    </location>
</feature>
<keyword evidence="4" id="KW-1185">Reference proteome</keyword>
<dbReference type="Proteomes" id="UP001301769">
    <property type="component" value="Unassembled WGS sequence"/>
</dbReference>